<proteinExistence type="predicted"/>
<accession>A0A0A9FS16</accession>
<evidence type="ECO:0000313" key="2">
    <source>
        <dbReference type="EMBL" id="JAE11083.1"/>
    </source>
</evidence>
<feature type="compositionally biased region" description="Low complexity" evidence="1">
    <location>
        <begin position="21"/>
        <end position="33"/>
    </location>
</feature>
<dbReference type="EMBL" id="GBRH01186813">
    <property type="protein sequence ID" value="JAE11083.1"/>
    <property type="molecule type" value="Transcribed_RNA"/>
</dbReference>
<dbReference type="AlphaFoldDB" id="A0A0A9FS16"/>
<feature type="region of interest" description="Disordered" evidence="1">
    <location>
        <begin position="1"/>
        <end position="33"/>
    </location>
</feature>
<sequence>MGSSSSETPPRCAAPSPPRSRAPTSPTTSPSSLARHRWYISTTSSRAVSPMLLLSSRLWSPVAVSRTG</sequence>
<reference evidence="2" key="1">
    <citation type="submission" date="2014-09" db="EMBL/GenBank/DDBJ databases">
        <authorList>
            <person name="Magalhaes I.L.F."/>
            <person name="Oliveira U."/>
            <person name="Santos F.R."/>
            <person name="Vidigal T.H.D.A."/>
            <person name="Brescovit A.D."/>
            <person name="Santos A.J."/>
        </authorList>
    </citation>
    <scope>NUCLEOTIDE SEQUENCE</scope>
    <source>
        <tissue evidence="2">Shoot tissue taken approximately 20 cm above the soil surface</tissue>
    </source>
</reference>
<protein>
    <submittedName>
        <fullName evidence="2">Uncharacterized protein</fullName>
    </submittedName>
</protein>
<name>A0A0A9FS16_ARUDO</name>
<organism evidence="2">
    <name type="scientific">Arundo donax</name>
    <name type="common">Giant reed</name>
    <name type="synonym">Donax arundinaceus</name>
    <dbReference type="NCBI Taxonomy" id="35708"/>
    <lineage>
        <taxon>Eukaryota</taxon>
        <taxon>Viridiplantae</taxon>
        <taxon>Streptophyta</taxon>
        <taxon>Embryophyta</taxon>
        <taxon>Tracheophyta</taxon>
        <taxon>Spermatophyta</taxon>
        <taxon>Magnoliopsida</taxon>
        <taxon>Liliopsida</taxon>
        <taxon>Poales</taxon>
        <taxon>Poaceae</taxon>
        <taxon>PACMAD clade</taxon>
        <taxon>Arundinoideae</taxon>
        <taxon>Arundineae</taxon>
        <taxon>Arundo</taxon>
    </lineage>
</organism>
<evidence type="ECO:0000256" key="1">
    <source>
        <dbReference type="SAM" id="MobiDB-lite"/>
    </source>
</evidence>
<reference evidence="2" key="2">
    <citation type="journal article" date="2015" name="Data Brief">
        <title>Shoot transcriptome of the giant reed, Arundo donax.</title>
        <authorList>
            <person name="Barrero R.A."/>
            <person name="Guerrero F.D."/>
            <person name="Moolhuijzen P."/>
            <person name="Goolsby J.A."/>
            <person name="Tidwell J."/>
            <person name="Bellgard S.E."/>
            <person name="Bellgard M.I."/>
        </authorList>
    </citation>
    <scope>NUCLEOTIDE SEQUENCE</scope>
    <source>
        <tissue evidence="2">Shoot tissue taken approximately 20 cm above the soil surface</tissue>
    </source>
</reference>